<gene>
    <name evidence="2" type="ORF">ENKNEFLB_00183</name>
</gene>
<evidence type="ECO:0000313" key="2">
    <source>
        <dbReference type="EMBL" id="QVT77814.1"/>
    </source>
</evidence>
<organism evidence="2 3">
    <name type="scientific">Nocardioides aquaticus</name>
    <dbReference type="NCBI Taxonomy" id="160826"/>
    <lineage>
        <taxon>Bacteria</taxon>
        <taxon>Bacillati</taxon>
        <taxon>Actinomycetota</taxon>
        <taxon>Actinomycetes</taxon>
        <taxon>Propionibacteriales</taxon>
        <taxon>Nocardioidaceae</taxon>
        <taxon>Nocardioides</taxon>
    </lineage>
</organism>
<feature type="transmembrane region" description="Helical" evidence="1">
    <location>
        <begin position="7"/>
        <end position="30"/>
    </location>
</feature>
<feature type="transmembrane region" description="Helical" evidence="1">
    <location>
        <begin position="140"/>
        <end position="159"/>
    </location>
</feature>
<dbReference type="EMBL" id="CP075371">
    <property type="protein sequence ID" value="QVT77814.1"/>
    <property type="molecule type" value="Genomic_DNA"/>
</dbReference>
<proteinExistence type="predicted"/>
<dbReference type="RefSeq" id="WP_214057487.1">
    <property type="nucleotide sequence ID" value="NZ_BAAAHS010000040.1"/>
</dbReference>
<evidence type="ECO:0008006" key="4">
    <source>
        <dbReference type="Google" id="ProtNLM"/>
    </source>
</evidence>
<name>A0ABX8EBV1_9ACTN</name>
<sequence>MTQTTALGVAATMGATLTTAMVAGLLFSFAHSVMPGLGTLDDHDILTAFHRIDAAISNPWMMATFLGSPVLTLAALLLNLPDRSQALPWLVAALVLTAATVVVTGAIHLPLNAAIDDAAPAFLDADLRSRFQDRWVRWNVLRTVTSTGALTALSWALFVSGRSAG</sequence>
<accession>A0ABX8EBV1</accession>
<dbReference type="Pfam" id="PF08592">
    <property type="entry name" value="Anthrone_oxy"/>
    <property type="match status" value="1"/>
</dbReference>
<keyword evidence="1" id="KW-0812">Transmembrane</keyword>
<evidence type="ECO:0000256" key="1">
    <source>
        <dbReference type="SAM" id="Phobius"/>
    </source>
</evidence>
<dbReference type="InterPro" id="IPR013901">
    <property type="entry name" value="Anthrone_oxy"/>
</dbReference>
<keyword evidence="1" id="KW-1133">Transmembrane helix</keyword>
<evidence type="ECO:0000313" key="3">
    <source>
        <dbReference type="Proteomes" id="UP000679307"/>
    </source>
</evidence>
<keyword evidence="3" id="KW-1185">Reference proteome</keyword>
<feature type="transmembrane region" description="Helical" evidence="1">
    <location>
        <begin position="87"/>
        <end position="107"/>
    </location>
</feature>
<keyword evidence="1" id="KW-0472">Membrane</keyword>
<dbReference type="Proteomes" id="UP000679307">
    <property type="component" value="Chromosome"/>
</dbReference>
<feature type="transmembrane region" description="Helical" evidence="1">
    <location>
        <begin position="60"/>
        <end position="80"/>
    </location>
</feature>
<reference evidence="2 3" key="1">
    <citation type="submission" date="2021-05" db="EMBL/GenBank/DDBJ databases">
        <title>Complete genome of Nocardioides aquaticus KCTC 9944T isolated from meromictic and hypersaline Ekho Lake, Antarctica.</title>
        <authorList>
            <person name="Hwang K."/>
            <person name="Kim K.M."/>
            <person name="Choe H."/>
        </authorList>
    </citation>
    <scope>NUCLEOTIDE SEQUENCE [LARGE SCALE GENOMIC DNA]</scope>
    <source>
        <strain evidence="2 3">KCTC 9944</strain>
    </source>
</reference>
<protein>
    <recommendedName>
        <fullName evidence="4">DUF1772 domain-containing protein</fullName>
    </recommendedName>
</protein>